<evidence type="ECO:0000313" key="2">
    <source>
        <dbReference type="Proteomes" id="UP000223976"/>
    </source>
</evidence>
<proteinExistence type="predicted"/>
<gene>
    <name evidence="1" type="ORF">SEGD1_020</name>
</gene>
<name>A0A142II83_9CAUD</name>
<sequence>MFSQAELNQVAIKGHSTDPSAITLAAHVKNNSQRIRNYFEQLNRSAGNGHLLQQVLSAIGYAGEPEYEDIEWACRRKLVQIGNALRLTSVGEYGQIFNSKFIQGQDEVISLVARPVNPDLSFRDYTPARYLYHEYTNLNWKFGDGRPRGVTVIEINLVALLWQYVKGQQHYSRGTEPIATPVYLQRHVISRMLPSYMDIAFVNIHRAIAFGKEIEPDETLRVIPVPPLQALAVKHAKGIRSKLLAANPLPGQVLNNIPLFFQHPGEEGHTALELIVFREPGQTLQNTWHQNMVNWYWALFCLQYNQGNMEKHKRTMLVDLARYVDSKVLTRLTKSFYNFIQRDLIIPLTTELEEK</sequence>
<reference evidence="1 2" key="1">
    <citation type="submission" date="2016-02" db="EMBL/GenBank/DDBJ databases">
        <title>Complete genome sequence of a polyvalent bacteriophage, SEGD1, simultaneously inhibiting both Salmonella enterica and Escherichia coli O157:H7.</title>
        <authorList>
            <person name="Fan J."/>
            <person name="Ma J."/>
        </authorList>
    </citation>
    <scope>NUCLEOTIDE SEQUENCE [LARGE SCALE GENOMIC DNA]</scope>
</reference>
<protein>
    <submittedName>
        <fullName evidence="1">Uncharacterized protein</fullName>
    </submittedName>
</protein>
<organism evidence="1 2">
    <name type="scientific">Enterobacteria phage SEGD1</name>
    <dbReference type="NCBI Taxonomy" id="1805456"/>
    <lineage>
        <taxon>Viruses</taxon>
        <taxon>Duplodnaviria</taxon>
        <taxon>Heunggongvirae</taxon>
        <taxon>Uroviricota</taxon>
        <taxon>Caudoviricetes</taxon>
        <taxon>Chimalliviridae</taxon>
        <taxon>Seoulvirus</taxon>
        <taxon>Seoulvirus SPN3US</taxon>
    </lineage>
</organism>
<accession>A0A142II83</accession>
<dbReference type="Proteomes" id="UP000223976">
    <property type="component" value="Segment"/>
</dbReference>
<evidence type="ECO:0000313" key="1">
    <source>
        <dbReference type="EMBL" id="AMR59671.1"/>
    </source>
</evidence>
<dbReference type="EMBL" id="KU726251">
    <property type="protein sequence ID" value="AMR59671.1"/>
    <property type="molecule type" value="Genomic_DNA"/>
</dbReference>